<dbReference type="KEGG" id="cuo:CUROG_00855"/>
<dbReference type="RefSeq" id="WP_151902056.1">
    <property type="nucleotide sequence ID" value="NZ_CP045032.1"/>
</dbReference>
<reference evidence="5" key="1">
    <citation type="submission" date="2019-10" db="EMBL/GenBank/DDBJ databases">
        <title>Complete genome sequence of Corynebacterium urogenitalis DSM 108747, isolated from the genital tract of a cow.</title>
        <authorList>
            <person name="Ruckert C."/>
            <person name="Ballas P."/>
            <person name="Wagener K."/>
            <person name="Drillich M."/>
            <person name="Kaempfer P."/>
            <person name="Busse H.-J."/>
            <person name="Ehling-Schulz M."/>
        </authorList>
    </citation>
    <scope>NUCLEOTIDE SEQUENCE [LARGE SCALE GENOMIC DNA]</scope>
    <source>
        <strain evidence="5">LMM 1652</strain>
    </source>
</reference>
<evidence type="ECO:0000256" key="1">
    <source>
        <dbReference type="ARBA" id="ARBA00023125"/>
    </source>
</evidence>
<gene>
    <name evidence="4" type="primary">lsr2</name>
    <name evidence="4" type="ORF">CUROG_00855</name>
</gene>
<dbReference type="InterPro" id="IPR055370">
    <property type="entry name" value="Lsr2_DNA-bd"/>
</dbReference>
<dbReference type="Pfam" id="PF23359">
    <property type="entry name" value="Lsr2_DNA-bd"/>
    <property type="match status" value="1"/>
</dbReference>
<dbReference type="InterPro" id="IPR036625">
    <property type="entry name" value="E3-bd_dom_sf"/>
</dbReference>
<dbReference type="AlphaFoldDB" id="A0A5J6Z5U1"/>
<feature type="domain" description="Lsr2 DNA-binding" evidence="3">
    <location>
        <begin position="77"/>
        <end position="111"/>
    </location>
</feature>
<proteinExistence type="predicted"/>
<keyword evidence="5" id="KW-1185">Reference proteome</keyword>
<evidence type="ECO:0000313" key="4">
    <source>
        <dbReference type="EMBL" id="QFQ01572.1"/>
    </source>
</evidence>
<sequence length="113" mass="12589">MARQEVTQYFDDIDNSPLAEEEVQVVDFTIDGVEYTMDLGPKNKQVFDEALAPYINAARRVSKSSSRGKSSAGSSNAVRNKLIREWALNNGIEVSKRGRIAADVVEKFNKAHQ</sequence>
<dbReference type="Proteomes" id="UP000326711">
    <property type="component" value="Chromosome"/>
</dbReference>
<keyword evidence="1" id="KW-0238">DNA-binding</keyword>
<dbReference type="OrthoDB" id="4113332at2"/>
<dbReference type="InterPro" id="IPR042261">
    <property type="entry name" value="Lsr2-like_dimerization"/>
</dbReference>
<name>A0A5J6Z5U1_9CORY</name>
<dbReference type="Gene3D" id="4.10.320.10">
    <property type="entry name" value="E3-binding domain"/>
    <property type="match status" value="1"/>
</dbReference>
<dbReference type="InterPro" id="IPR024412">
    <property type="entry name" value="Lsr2_dim_dom"/>
</dbReference>
<dbReference type="GO" id="GO:0003677">
    <property type="term" value="F:DNA binding"/>
    <property type="evidence" value="ECO:0007669"/>
    <property type="project" value="UniProtKB-KW"/>
</dbReference>
<dbReference type="EMBL" id="CP045032">
    <property type="protein sequence ID" value="QFQ01572.1"/>
    <property type="molecule type" value="Genomic_DNA"/>
</dbReference>
<accession>A0A5J6Z5U1</accession>
<dbReference type="GO" id="GO:0016746">
    <property type="term" value="F:acyltransferase activity"/>
    <property type="evidence" value="ECO:0007669"/>
    <property type="project" value="InterPro"/>
</dbReference>
<evidence type="ECO:0000313" key="5">
    <source>
        <dbReference type="Proteomes" id="UP000326711"/>
    </source>
</evidence>
<feature type="domain" description="Lsr2 dimerization" evidence="2">
    <location>
        <begin position="1"/>
        <end position="61"/>
    </location>
</feature>
<organism evidence="4 5">
    <name type="scientific">Corynebacterium urogenitale</name>
    <dbReference type="NCBI Taxonomy" id="2487892"/>
    <lineage>
        <taxon>Bacteria</taxon>
        <taxon>Bacillati</taxon>
        <taxon>Actinomycetota</taxon>
        <taxon>Actinomycetes</taxon>
        <taxon>Mycobacteriales</taxon>
        <taxon>Corynebacteriaceae</taxon>
        <taxon>Corynebacterium</taxon>
    </lineage>
</organism>
<dbReference type="Gene3D" id="3.30.60.230">
    <property type="entry name" value="Lsr2, dimerization domain"/>
    <property type="match status" value="1"/>
</dbReference>
<evidence type="ECO:0000259" key="3">
    <source>
        <dbReference type="Pfam" id="PF23359"/>
    </source>
</evidence>
<dbReference type="Pfam" id="PF11774">
    <property type="entry name" value="Lsr2"/>
    <property type="match status" value="1"/>
</dbReference>
<protein>
    <submittedName>
        <fullName evidence="4">Nucleoid-associated protein Lsr2</fullName>
    </submittedName>
</protein>
<evidence type="ECO:0000259" key="2">
    <source>
        <dbReference type="Pfam" id="PF11774"/>
    </source>
</evidence>